<dbReference type="PANTHER" id="PTHR28457">
    <property type="entry name" value="COILED-COIL DOMAIN-CONTAINING PROTEIN 189"/>
    <property type="match status" value="1"/>
</dbReference>
<proteinExistence type="predicted"/>
<evidence type="ECO:0000313" key="3">
    <source>
        <dbReference type="Proteomes" id="UP000198211"/>
    </source>
</evidence>
<dbReference type="EMBL" id="NBNE01003737">
    <property type="protein sequence ID" value="OWZ06967.1"/>
    <property type="molecule type" value="Genomic_DNA"/>
</dbReference>
<protein>
    <submittedName>
        <fullName evidence="2">Uncharacterized protein</fullName>
    </submittedName>
</protein>
<evidence type="ECO:0000256" key="1">
    <source>
        <dbReference type="SAM" id="MobiDB-lite"/>
    </source>
</evidence>
<dbReference type="AlphaFoldDB" id="A0A225VQA6"/>
<reference evidence="3" key="1">
    <citation type="submission" date="2017-03" db="EMBL/GenBank/DDBJ databases">
        <title>Phytopthora megakarya and P. palmivora, two closely related causual agents of cacao black pod achieved similar genome size and gene model numbers by different mechanisms.</title>
        <authorList>
            <person name="Ali S."/>
            <person name="Shao J."/>
            <person name="Larry D.J."/>
            <person name="Kronmiller B."/>
            <person name="Shen D."/>
            <person name="Strem M.D."/>
            <person name="Melnick R.L."/>
            <person name="Guiltinan M.J."/>
            <person name="Tyler B.M."/>
            <person name="Meinhardt L.W."/>
            <person name="Bailey B.A."/>
        </authorList>
    </citation>
    <scope>NUCLEOTIDE SEQUENCE [LARGE SCALE GENOMIC DNA]</scope>
    <source>
        <strain evidence="3">zdho120</strain>
    </source>
</reference>
<dbReference type="Proteomes" id="UP000198211">
    <property type="component" value="Unassembled WGS sequence"/>
</dbReference>
<gene>
    <name evidence="2" type="ORF">PHMEG_00020702</name>
</gene>
<comment type="caution">
    <text evidence="2">The sequence shown here is derived from an EMBL/GenBank/DDBJ whole genome shotgun (WGS) entry which is preliminary data.</text>
</comment>
<accession>A0A225VQA6</accession>
<dbReference type="OrthoDB" id="425082at2759"/>
<evidence type="ECO:0000313" key="2">
    <source>
        <dbReference type="EMBL" id="OWZ06967.1"/>
    </source>
</evidence>
<name>A0A225VQA6_9STRA</name>
<feature type="region of interest" description="Disordered" evidence="1">
    <location>
        <begin position="1"/>
        <end position="28"/>
    </location>
</feature>
<dbReference type="InterPro" id="IPR032727">
    <property type="entry name" value="CLAMP"/>
</dbReference>
<keyword evidence="3" id="KW-1185">Reference proteome</keyword>
<sequence length="259" mass="28118">MGKATEVVAPTPPVVVEEHPNPVEEPPGPKTLISLEQLEHFHAAESAAERVDRLQNALGVQHYQVNPCTSVWVDFCFGVLNFARDKACLPLEKTLILLTLAHEIYEFASQLLVGAESPLRLTVSKISEPVPPSSPDLQDDTSTAKEAISTQARHTFPAAYPSIEAVYDQFREKIGHVSGVVTSNDNSGNVDTSSAAPTPFSPGEVAQVVAFFTSTFFRHLGAYQYISRVPRPSVVREVSMPIEIPLHPGTLADATLHAE</sequence>
<dbReference type="PANTHER" id="PTHR28457:SF4">
    <property type="entry name" value="CRAL-TRIO DOMAIN-CONTAINING PROTEIN"/>
    <property type="match status" value="1"/>
</dbReference>
<organism evidence="2 3">
    <name type="scientific">Phytophthora megakarya</name>
    <dbReference type="NCBI Taxonomy" id="4795"/>
    <lineage>
        <taxon>Eukaryota</taxon>
        <taxon>Sar</taxon>
        <taxon>Stramenopiles</taxon>
        <taxon>Oomycota</taxon>
        <taxon>Peronosporomycetes</taxon>
        <taxon>Peronosporales</taxon>
        <taxon>Peronosporaceae</taxon>
        <taxon>Phytophthora</taxon>
    </lineage>
</organism>